<accession>A0A7S2N080</accession>
<feature type="chain" id="PRO_5031109177" evidence="1">
    <location>
        <begin position="26"/>
        <end position="198"/>
    </location>
</feature>
<proteinExistence type="predicted"/>
<evidence type="ECO:0000256" key="1">
    <source>
        <dbReference type="SAM" id="SignalP"/>
    </source>
</evidence>
<feature type="signal peptide" evidence="1">
    <location>
        <begin position="1"/>
        <end position="25"/>
    </location>
</feature>
<dbReference type="AlphaFoldDB" id="A0A7S2N080"/>
<keyword evidence="1" id="KW-0732">Signal</keyword>
<protein>
    <submittedName>
        <fullName evidence="2">Uncharacterized protein</fullName>
    </submittedName>
</protein>
<sequence length="198" mass="19883">MAMIRGCSVGLRVLTALLALAGTQGSPQNATAPHAKQNATGPVAVRAGNSSHAPGLLRGATAGSSAVAGGAAGATANATAQAAAGTCSADDAAIMEKLGPGHAVGSFPDILTTCGKRSWSLFGGFSTRNFLSCLRTGTTLSVPCSECFGPAAVYAYDNCKFTCLFGSWCGQRCIDCVMPTRDSVNRCTGVSIPLVTVC</sequence>
<gene>
    <name evidence="2" type="ORF">AAND1436_LOCUS39598</name>
</gene>
<name>A0A7S2N080_9DINO</name>
<dbReference type="EMBL" id="HBGQ01082789">
    <property type="protein sequence ID" value="CAD9512174.1"/>
    <property type="molecule type" value="Transcribed_RNA"/>
</dbReference>
<organism evidence="2">
    <name type="scientific">Alexandrium andersonii</name>
    <dbReference type="NCBI Taxonomy" id="327968"/>
    <lineage>
        <taxon>Eukaryota</taxon>
        <taxon>Sar</taxon>
        <taxon>Alveolata</taxon>
        <taxon>Dinophyceae</taxon>
        <taxon>Gonyaulacales</taxon>
        <taxon>Pyrocystaceae</taxon>
        <taxon>Alexandrium</taxon>
    </lineage>
</organism>
<reference evidence="2" key="1">
    <citation type="submission" date="2021-01" db="EMBL/GenBank/DDBJ databases">
        <authorList>
            <person name="Corre E."/>
            <person name="Pelletier E."/>
            <person name="Niang G."/>
            <person name="Scheremetjew M."/>
            <person name="Finn R."/>
            <person name="Kale V."/>
            <person name="Holt S."/>
            <person name="Cochrane G."/>
            <person name="Meng A."/>
            <person name="Brown T."/>
            <person name="Cohen L."/>
        </authorList>
    </citation>
    <scope>NUCLEOTIDE SEQUENCE</scope>
    <source>
        <strain evidence="2">CCMP2222</strain>
    </source>
</reference>
<evidence type="ECO:0000313" key="2">
    <source>
        <dbReference type="EMBL" id="CAD9512174.1"/>
    </source>
</evidence>